<name>A0ABZ2V6N8_9RHOB</name>
<dbReference type="RefSeq" id="WP_341367773.1">
    <property type="nucleotide sequence ID" value="NZ_CP150951.2"/>
</dbReference>
<dbReference type="InterPro" id="IPR052534">
    <property type="entry name" value="Extracell_DNA_Util/SecSys_Comp"/>
</dbReference>
<dbReference type="EMBL" id="CP150951">
    <property type="protein sequence ID" value="WZC49663.1"/>
    <property type="molecule type" value="Genomic_DNA"/>
</dbReference>
<protein>
    <submittedName>
        <fullName evidence="1">PilN domain-containing protein</fullName>
    </submittedName>
</protein>
<organism evidence="1 2">
    <name type="scientific">Yoonia phaeophyticola</name>
    <dbReference type="NCBI Taxonomy" id="3137369"/>
    <lineage>
        <taxon>Bacteria</taxon>
        <taxon>Pseudomonadati</taxon>
        <taxon>Pseudomonadota</taxon>
        <taxon>Alphaproteobacteria</taxon>
        <taxon>Rhodobacterales</taxon>
        <taxon>Paracoccaceae</taxon>
        <taxon>Yoonia</taxon>
    </lineage>
</organism>
<keyword evidence="2" id="KW-1185">Reference proteome</keyword>
<dbReference type="PANTHER" id="PTHR40278">
    <property type="entry name" value="DNA UTILIZATION PROTEIN HOFN"/>
    <property type="match status" value="1"/>
</dbReference>
<evidence type="ECO:0000313" key="1">
    <source>
        <dbReference type="EMBL" id="WZC49663.1"/>
    </source>
</evidence>
<dbReference type="InterPro" id="IPR007813">
    <property type="entry name" value="PilN"/>
</dbReference>
<sequence length="355" mass="38806">MTQTDDQSSKPSSVRKSVNTLTKYVNLASAGLAMLNAPRRIPTKAPPPEVIVRDKGFAIRIDEDVTEFDDPNTLAAELRELPEKRLDVIFHGRTALDLSFTIPNAPFSDLEAMIDAELAYRSPFQRDQCVWFWRAKETETLDWQVEAAIVLNASIDWVIAAFKETGKTINLARRTAPDGTTKLAVYPSWLTPLRRLKGPRTVGESIRKVPPSLRAPAIALIILLISAVALFAVQSTQNSSVSAQASAANAQIAQRAAEAARVQALKELRDEGAARSALVGSLAGLLPDDVWLEQLTIEDDRMTITGYAPSAAEVTRLLSTLDALSDIQFGSPVTRDNTQNQERFRIDATLTGNLG</sequence>
<dbReference type="Pfam" id="PF05137">
    <property type="entry name" value="PilN"/>
    <property type="match status" value="1"/>
</dbReference>
<proteinExistence type="predicted"/>
<dbReference type="PANTHER" id="PTHR40278:SF1">
    <property type="entry name" value="DNA UTILIZATION PROTEIN HOFN"/>
    <property type="match status" value="1"/>
</dbReference>
<accession>A0ABZ2V6N8</accession>
<gene>
    <name evidence="1" type="ORF">AABB29_03150</name>
</gene>
<reference evidence="2" key="1">
    <citation type="submission" date="2024-04" db="EMBL/GenBank/DDBJ databases">
        <title>Phylogenomic analyses of a clade within the roseobacter group suggest taxonomic reassignments of species of the genera Aestuariivita, Citreicella, Loktanella, Nautella, Pelagibaca, Ruegeria, Thalassobius, Thiobacimonas and Tropicibacter, and the proposal o.</title>
        <authorList>
            <person name="Jeon C.O."/>
        </authorList>
    </citation>
    <scope>NUCLEOTIDE SEQUENCE [LARGE SCALE GENOMIC DNA]</scope>
    <source>
        <strain evidence="2">BS5-3</strain>
    </source>
</reference>
<evidence type="ECO:0000313" key="2">
    <source>
        <dbReference type="Proteomes" id="UP001440612"/>
    </source>
</evidence>
<dbReference type="Proteomes" id="UP001440612">
    <property type="component" value="Chromosome"/>
</dbReference>